<proteinExistence type="predicted"/>
<accession>A0ABN9UT55</accession>
<sequence>MVLTDFDRWLQAELLRRSFLAPLSLDACTPARRGFHASFCLVRRCGRTRPSDISDLHGLAASLRHARQLSSVEGLLAEISRVALPELHPTSASVDSVSGLLAVITALCKDSAF</sequence>
<keyword evidence="2" id="KW-1185">Reference proteome</keyword>
<dbReference type="EMBL" id="CAUYUJ010016238">
    <property type="protein sequence ID" value="CAK0863230.1"/>
    <property type="molecule type" value="Genomic_DNA"/>
</dbReference>
<gene>
    <name evidence="1" type="ORF">PCOR1329_LOCUS51426</name>
</gene>
<dbReference type="Proteomes" id="UP001189429">
    <property type="component" value="Unassembled WGS sequence"/>
</dbReference>
<comment type="caution">
    <text evidence="1">The sequence shown here is derived from an EMBL/GenBank/DDBJ whole genome shotgun (WGS) entry which is preliminary data.</text>
</comment>
<evidence type="ECO:0000313" key="2">
    <source>
        <dbReference type="Proteomes" id="UP001189429"/>
    </source>
</evidence>
<organism evidence="1 2">
    <name type="scientific">Prorocentrum cordatum</name>
    <dbReference type="NCBI Taxonomy" id="2364126"/>
    <lineage>
        <taxon>Eukaryota</taxon>
        <taxon>Sar</taxon>
        <taxon>Alveolata</taxon>
        <taxon>Dinophyceae</taxon>
        <taxon>Prorocentrales</taxon>
        <taxon>Prorocentraceae</taxon>
        <taxon>Prorocentrum</taxon>
    </lineage>
</organism>
<reference evidence="1" key="1">
    <citation type="submission" date="2023-10" db="EMBL/GenBank/DDBJ databases">
        <authorList>
            <person name="Chen Y."/>
            <person name="Shah S."/>
            <person name="Dougan E. K."/>
            <person name="Thang M."/>
            <person name="Chan C."/>
        </authorList>
    </citation>
    <scope>NUCLEOTIDE SEQUENCE [LARGE SCALE GENOMIC DNA]</scope>
</reference>
<protein>
    <submittedName>
        <fullName evidence="1">Uncharacterized protein</fullName>
    </submittedName>
</protein>
<name>A0ABN9UT55_9DINO</name>
<evidence type="ECO:0000313" key="1">
    <source>
        <dbReference type="EMBL" id="CAK0863230.1"/>
    </source>
</evidence>